<feature type="transmembrane region" description="Helical" evidence="2">
    <location>
        <begin position="6"/>
        <end position="29"/>
    </location>
</feature>
<reference evidence="3 4" key="1">
    <citation type="submission" date="2019-04" db="EMBL/GenBank/DDBJ databases">
        <authorList>
            <person name="Liu Q."/>
            <person name="Xin Y.-H."/>
        </authorList>
    </citation>
    <scope>NUCLEOTIDE SEQUENCE [LARGE SCALE GENOMIC DNA]</scope>
    <source>
        <strain evidence="3 4">AM23</strain>
    </source>
</reference>
<protein>
    <submittedName>
        <fullName evidence="3">Uncharacterized protein</fullName>
    </submittedName>
</protein>
<gene>
    <name evidence="3" type="ORF">E8P82_04185</name>
</gene>
<evidence type="ECO:0000256" key="1">
    <source>
        <dbReference type="SAM" id="MobiDB-lite"/>
    </source>
</evidence>
<feature type="region of interest" description="Disordered" evidence="1">
    <location>
        <begin position="93"/>
        <end position="116"/>
    </location>
</feature>
<evidence type="ECO:0000256" key="2">
    <source>
        <dbReference type="SAM" id="Phobius"/>
    </source>
</evidence>
<dbReference type="RefSeq" id="WP_136453255.1">
    <property type="nucleotide sequence ID" value="NZ_SSWH01000003.1"/>
</dbReference>
<evidence type="ECO:0000313" key="3">
    <source>
        <dbReference type="EMBL" id="THJ67318.1"/>
    </source>
</evidence>
<dbReference type="Proteomes" id="UP000305233">
    <property type="component" value="Unassembled WGS sequence"/>
</dbReference>
<dbReference type="OrthoDB" id="4955019at2"/>
<organism evidence="3 4">
    <name type="scientific">Arthrobacter echini</name>
    <dbReference type="NCBI Taxonomy" id="1529066"/>
    <lineage>
        <taxon>Bacteria</taxon>
        <taxon>Bacillati</taxon>
        <taxon>Actinomycetota</taxon>
        <taxon>Actinomycetes</taxon>
        <taxon>Micrococcales</taxon>
        <taxon>Micrococcaceae</taxon>
        <taxon>Arthrobacter</taxon>
    </lineage>
</organism>
<sequence>MLWWMWIVLWALLVLAAAIFLVVVGFRVFRSGARTITDFGAAMDRMQLVPAREDTASRSAEGVPGLDVPAVFSAPDEVRAARDAAALRRAADRRSRRVERRVTRRQPQLLRDMPHL</sequence>
<keyword evidence="4" id="KW-1185">Reference proteome</keyword>
<dbReference type="EMBL" id="SSWH01000003">
    <property type="protein sequence ID" value="THJ67318.1"/>
    <property type="molecule type" value="Genomic_DNA"/>
</dbReference>
<dbReference type="AlphaFoldDB" id="A0A4S5E6Y2"/>
<comment type="caution">
    <text evidence="3">The sequence shown here is derived from an EMBL/GenBank/DDBJ whole genome shotgun (WGS) entry which is preliminary data.</text>
</comment>
<evidence type="ECO:0000313" key="4">
    <source>
        <dbReference type="Proteomes" id="UP000305233"/>
    </source>
</evidence>
<feature type="compositionally biased region" description="Basic residues" evidence="1">
    <location>
        <begin position="94"/>
        <end position="104"/>
    </location>
</feature>
<proteinExistence type="predicted"/>
<keyword evidence="2" id="KW-0472">Membrane</keyword>
<accession>A0A4S5E6Y2</accession>
<keyword evidence="2" id="KW-0812">Transmembrane</keyword>
<name>A0A4S5E6Y2_9MICC</name>
<keyword evidence="2" id="KW-1133">Transmembrane helix</keyword>